<evidence type="ECO:0000256" key="3">
    <source>
        <dbReference type="ARBA" id="ARBA00022679"/>
    </source>
</evidence>
<reference evidence="14" key="1">
    <citation type="journal article" date="2019" name="Int. J. Syst. Evol. Microbiol.">
        <title>The Global Catalogue of Microorganisms (GCM) 10K type strain sequencing project: providing services to taxonomists for standard genome sequencing and annotation.</title>
        <authorList>
            <consortium name="The Broad Institute Genomics Platform"/>
            <consortium name="The Broad Institute Genome Sequencing Center for Infectious Disease"/>
            <person name="Wu L."/>
            <person name="Ma J."/>
        </authorList>
    </citation>
    <scope>NUCLEOTIDE SEQUENCE [LARGE SCALE GENOMIC DNA]</scope>
    <source>
        <strain evidence="14">CGMCC 1.10131</strain>
    </source>
</reference>
<evidence type="ECO:0000256" key="11">
    <source>
        <dbReference type="ARBA" id="ARBA00023264"/>
    </source>
</evidence>
<dbReference type="NCBIfam" id="NF009602">
    <property type="entry name" value="PRK13054.1"/>
    <property type="match status" value="1"/>
</dbReference>
<proteinExistence type="predicted"/>
<evidence type="ECO:0000313" key="13">
    <source>
        <dbReference type="EMBL" id="GGB02126.1"/>
    </source>
</evidence>
<comment type="cofactor">
    <cofactor evidence="1">
        <name>Mg(2+)</name>
        <dbReference type="ChEBI" id="CHEBI:18420"/>
    </cofactor>
</comment>
<feature type="domain" description="DAGKc" evidence="12">
    <location>
        <begin position="1"/>
        <end position="132"/>
    </location>
</feature>
<evidence type="ECO:0000256" key="8">
    <source>
        <dbReference type="ARBA" id="ARBA00022842"/>
    </source>
</evidence>
<keyword evidence="3" id="KW-0808">Transferase</keyword>
<organism evidence="13 14">
    <name type="scientific">Agarivorans gilvus</name>
    <dbReference type="NCBI Taxonomy" id="680279"/>
    <lineage>
        <taxon>Bacteria</taxon>
        <taxon>Pseudomonadati</taxon>
        <taxon>Pseudomonadota</taxon>
        <taxon>Gammaproteobacteria</taxon>
        <taxon>Alteromonadales</taxon>
        <taxon>Alteromonadaceae</taxon>
        <taxon>Agarivorans</taxon>
    </lineage>
</organism>
<dbReference type="Gene3D" id="2.60.200.40">
    <property type="match status" value="1"/>
</dbReference>
<dbReference type="NCBIfam" id="TIGR00147">
    <property type="entry name" value="YegS/Rv2252/BmrU family lipid kinase"/>
    <property type="match status" value="1"/>
</dbReference>
<dbReference type="PROSITE" id="PS50146">
    <property type="entry name" value="DAGK"/>
    <property type="match status" value="1"/>
</dbReference>
<keyword evidence="2" id="KW-0444">Lipid biosynthesis</keyword>
<dbReference type="Pfam" id="PF19279">
    <property type="entry name" value="YegS_C"/>
    <property type="match status" value="1"/>
</dbReference>
<evidence type="ECO:0000256" key="10">
    <source>
        <dbReference type="ARBA" id="ARBA00023209"/>
    </source>
</evidence>
<dbReference type="Proteomes" id="UP000651977">
    <property type="component" value="Unassembled WGS sequence"/>
</dbReference>
<sequence length="313" mass="33556">MALRLILNGKKAQQEELREAIFALREQGHDIQVRVTWEAADVPRLIEEAHQQGWDHPDKTLMIGGGDGSVQAAVSALMQLPKDERPSLAIMPLGTANDFASGCGLPLEASEALQFALQNQPQAIDVIRVEEPDEQSSHYFLNVLSAGFAAQVTADTPTELKDLLGGGAYTLAGLLKAVSFSAYQSEFSSAEQNFNGELIVAALCNGKQAGGGQELGPKALINDGLLDVCIIKAFPAIALSQVIQEASAFSKGEALADAEYVMSWQTDSLDIKLEQALPCNLDGEPYQFKQAHIEVEPQALRLIVAKGSPCLSQ</sequence>
<dbReference type="InterPro" id="IPR001206">
    <property type="entry name" value="Diacylglycerol_kinase_cat_dom"/>
</dbReference>
<keyword evidence="4" id="KW-0479">Metal-binding</keyword>
<evidence type="ECO:0000256" key="7">
    <source>
        <dbReference type="ARBA" id="ARBA00022840"/>
    </source>
</evidence>
<dbReference type="InterPro" id="IPR017438">
    <property type="entry name" value="ATP-NAD_kinase_N"/>
</dbReference>
<evidence type="ECO:0000256" key="4">
    <source>
        <dbReference type="ARBA" id="ARBA00022723"/>
    </source>
</evidence>
<keyword evidence="11" id="KW-1208">Phospholipid metabolism</keyword>
<accession>A0ABQ1I057</accession>
<dbReference type="EMBL" id="BMDY01000007">
    <property type="protein sequence ID" value="GGB02126.1"/>
    <property type="molecule type" value="Genomic_DNA"/>
</dbReference>
<keyword evidence="14" id="KW-1185">Reference proteome</keyword>
<dbReference type="InterPro" id="IPR045540">
    <property type="entry name" value="YegS/DAGK_C"/>
</dbReference>
<keyword evidence="5" id="KW-0547">Nucleotide-binding</keyword>
<dbReference type="PANTHER" id="PTHR12358">
    <property type="entry name" value="SPHINGOSINE KINASE"/>
    <property type="match status" value="1"/>
</dbReference>
<protein>
    <submittedName>
        <fullName evidence="13">Lipid kinase YegS-like protein</fullName>
    </submittedName>
</protein>
<evidence type="ECO:0000256" key="1">
    <source>
        <dbReference type="ARBA" id="ARBA00001946"/>
    </source>
</evidence>
<keyword evidence="9" id="KW-0443">Lipid metabolism</keyword>
<dbReference type="PANTHER" id="PTHR12358:SF106">
    <property type="entry name" value="LIPID KINASE YEGS"/>
    <property type="match status" value="1"/>
</dbReference>
<gene>
    <name evidence="13" type="ORF">GCM10007414_14230</name>
</gene>
<evidence type="ECO:0000256" key="6">
    <source>
        <dbReference type="ARBA" id="ARBA00022777"/>
    </source>
</evidence>
<evidence type="ECO:0000256" key="5">
    <source>
        <dbReference type="ARBA" id="ARBA00022741"/>
    </source>
</evidence>
<evidence type="ECO:0000259" key="12">
    <source>
        <dbReference type="PROSITE" id="PS50146"/>
    </source>
</evidence>
<dbReference type="Gene3D" id="3.40.50.10330">
    <property type="entry name" value="Probable inorganic polyphosphate/atp-NAD kinase, domain 1"/>
    <property type="match status" value="1"/>
</dbReference>
<name>A0ABQ1I057_9ALTE</name>
<evidence type="ECO:0000256" key="9">
    <source>
        <dbReference type="ARBA" id="ARBA00023098"/>
    </source>
</evidence>
<evidence type="ECO:0000256" key="2">
    <source>
        <dbReference type="ARBA" id="ARBA00022516"/>
    </source>
</evidence>
<dbReference type="Pfam" id="PF00781">
    <property type="entry name" value="DAGK_cat"/>
    <property type="match status" value="1"/>
</dbReference>
<keyword evidence="6" id="KW-0418">Kinase</keyword>
<dbReference type="SUPFAM" id="SSF111331">
    <property type="entry name" value="NAD kinase/diacylglycerol kinase-like"/>
    <property type="match status" value="1"/>
</dbReference>
<keyword evidence="10" id="KW-0594">Phospholipid biosynthesis</keyword>
<keyword evidence="7" id="KW-0067">ATP-binding</keyword>
<dbReference type="InterPro" id="IPR016064">
    <property type="entry name" value="NAD/diacylglycerol_kinase_sf"/>
</dbReference>
<dbReference type="SMART" id="SM00046">
    <property type="entry name" value="DAGKc"/>
    <property type="match status" value="1"/>
</dbReference>
<keyword evidence="8" id="KW-0460">Magnesium</keyword>
<dbReference type="InterPro" id="IPR005218">
    <property type="entry name" value="Diacylglycerol/lipid_kinase"/>
</dbReference>
<evidence type="ECO:0000313" key="14">
    <source>
        <dbReference type="Proteomes" id="UP000651977"/>
    </source>
</evidence>
<comment type="caution">
    <text evidence="13">The sequence shown here is derived from an EMBL/GenBank/DDBJ whole genome shotgun (WGS) entry which is preliminary data.</text>
</comment>
<dbReference type="InterPro" id="IPR050187">
    <property type="entry name" value="Lipid_Phosphate_FormReg"/>
</dbReference>
<dbReference type="RefSeq" id="WP_055734474.1">
    <property type="nucleotide sequence ID" value="NZ_BMDY01000007.1"/>
</dbReference>